<evidence type="ECO:0000256" key="4">
    <source>
        <dbReference type="ARBA" id="ARBA00022679"/>
    </source>
</evidence>
<evidence type="ECO:0000256" key="6">
    <source>
        <dbReference type="ARBA" id="ARBA00023027"/>
    </source>
</evidence>
<dbReference type="InterPro" id="IPR037197">
    <property type="entry name" value="WWE_dom_sf"/>
</dbReference>
<keyword evidence="6" id="KW-0520">NAD</keyword>
<keyword evidence="7" id="KW-0539">Nucleus</keyword>
<evidence type="ECO:0000259" key="13">
    <source>
        <dbReference type="PROSITE" id="PS51059"/>
    </source>
</evidence>
<keyword evidence="3" id="KW-0328">Glycosyltransferase</keyword>
<dbReference type="AlphaFoldDB" id="A0AAD1RBP2"/>
<keyword evidence="9" id="KW-0479">Metal-binding</keyword>
<keyword evidence="4" id="KW-0808">Transferase</keyword>
<dbReference type="PROSITE" id="PS51059">
    <property type="entry name" value="PARP_CATALYTIC"/>
    <property type="match status" value="1"/>
</dbReference>
<dbReference type="FunFam" id="3.90.228.10:FF:000003">
    <property type="entry name" value="TCDD-inducible poly [ADP-ribose] polymerase"/>
    <property type="match status" value="1"/>
</dbReference>
<comment type="subcellular location">
    <subcellularLocation>
        <location evidence="1">Nucleus</location>
    </subcellularLocation>
</comment>
<evidence type="ECO:0000256" key="9">
    <source>
        <dbReference type="PROSITE-ProRule" id="PRU00723"/>
    </source>
</evidence>
<dbReference type="InterPro" id="IPR012317">
    <property type="entry name" value="Poly(ADP-ribose)pol_cat_dom"/>
</dbReference>
<feature type="zinc finger region" description="C3H1-type" evidence="9">
    <location>
        <begin position="245"/>
        <end position="272"/>
    </location>
</feature>
<evidence type="ECO:0000259" key="12">
    <source>
        <dbReference type="PROSITE" id="PS50918"/>
    </source>
</evidence>
<keyword evidence="15" id="KW-1185">Reference proteome</keyword>
<evidence type="ECO:0000259" key="11">
    <source>
        <dbReference type="PROSITE" id="PS50103"/>
    </source>
</evidence>
<dbReference type="InterPro" id="IPR051712">
    <property type="entry name" value="ARTD-AVP"/>
</dbReference>
<reference evidence="14" key="1">
    <citation type="submission" date="2022-03" db="EMBL/GenBank/DDBJ databases">
        <authorList>
            <person name="Alioto T."/>
            <person name="Alioto T."/>
            <person name="Gomez Garrido J."/>
        </authorList>
    </citation>
    <scope>NUCLEOTIDE SEQUENCE</scope>
</reference>
<organism evidence="14 15">
    <name type="scientific">Pelobates cultripes</name>
    <name type="common">Western spadefoot toad</name>
    <dbReference type="NCBI Taxonomy" id="61616"/>
    <lineage>
        <taxon>Eukaryota</taxon>
        <taxon>Metazoa</taxon>
        <taxon>Chordata</taxon>
        <taxon>Craniata</taxon>
        <taxon>Vertebrata</taxon>
        <taxon>Euteleostomi</taxon>
        <taxon>Amphibia</taxon>
        <taxon>Batrachia</taxon>
        <taxon>Anura</taxon>
        <taxon>Pelobatoidea</taxon>
        <taxon>Pelobatidae</taxon>
        <taxon>Pelobates</taxon>
    </lineage>
</organism>
<feature type="compositionally biased region" description="Polar residues" evidence="10">
    <location>
        <begin position="21"/>
        <end position="31"/>
    </location>
</feature>
<feature type="region of interest" description="Disordered" evidence="10">
    <location>
        <begin position="1"/>
        <end position="49"/>
    </location>
</feature>
<dbReference type="Gene3D" id="3.30.720.50">
    <property type="match status" value="1"/>
</dbReference>
<keyword evidence="9" id="KW-0863">Zinc-finger</keyword>
<dbReference type="CDD" id="cd01439">
    <property type="entry name" value="TCCD_inducible_PARP_like"/>
    <property type="match status" value="1"/>
</dbReference>
<keyword evidence="9" id="KW-0862">Zinc</keyword>
<dbReference type="SMART" id="SM00678">
    <property type="entry name" value="WWE"/>
    <property type="match status" value="1"/>
</dbReference>
<feature type="region of interest" description="Disordered" evidence="10">
    <location>
        <begin position="104"/>
        <end position="154"/>
    </location>
</feature>
<dbReference type="PROSITE" id="PS50103">
    <property type="entry name" value="ZF_C3H1"/>
    <property type="match status" value="1"/>
</dbReference>
<comment type="similarity">
    <text evidence="8">Belongs to the ARTD/PARP family.</text>
</comment>
<name>A0AAD1RBP2_PELCU</name>
<evidence type="ECO:0000313" key="15">
    <source>
        <dbReference type="Proteomes" id="UP001295444"/>
    </source>
</evidence>
<dbReference type="GO" id="GO:0003950">
    <property type="term" value="F:NAD+ poly-ADP-ribosyltransferase activity"/>
    <property type="evidence" value="ECO:0007669"/>
    <property type="project" value="InterPro"/>
</dbReference>
<dbReference type="PROSITE" id="PS50918">
    <property type="entry name" value="WWE"/>
    <property type="match status" value="1"/>
</dbReference>
<dbReference type="EMBL" id="OW240913">
    <property type="protein sequence ID" value="CAH2247340.1"/>
    <property type="molecule type" value="Genomic_DNA"/>
</dbReference>
<evidence type="ECO:0000256" key="3">
    <source>
        <dbReference type="ARBA" id="ARBA00022676"/>
    </source>
</evidence>
<comment type="pathway">
    <text evidence="2">Protein modification; protein ubiquitination.</text>
</comment>
<keyword evidence="5" id="KW-0013">ADP-ribosylation</keyword>
<protein>
    <submittedName>
        <fullName evidence="14">TCDD-inducible poly [ADP-ribose] polymerase</fullName>
    </submittedName>
</protein>
<dbReference type="Pfam" id="PF02825">
    <property type="entry name" value="WWE"/>
    <property type="match status" value="1"/>
</dbReference>
<dbReference type="InterPro" id="IPR018123">
    <property type="entry name" value="WWE-dom_subgr"/>
</dbReference>
<dbReference type="SUPFAM" id="SSF56399">
    <property type="entry name" value="ADP-ribosylation"/>
    <property type="match status" value="1"/>
</dbReference>
<dbReference type="Proteomes" id="UP001295444">
    <property type="component" value="Chromosome 02"/>
</dbReference>
<dbReference type="InterPro" id="IPR000571">
    <property type="entry name" value="Znf_CCCH"/>
</dbReference>
<dbReference type="GO" id="GO:1990404">
    <property type="term" value="F:NAD+-protein mono-ADP-ribosyltransferase activity"/>
    <property type="evidence" value="ECO:0007669"/>
    <property type="project" value="TreeGrafter"/>
</dbReference>
<feature type="domain" description="PARP catalytic" evidence="13">
    <location>
        <begin position="463"/>
        <end position="671"/>
    </location>
</feature>
<dbReference type="Pfam" id="PF23466">
    <property type="entry name" value="WWE_4"/>
    <property type="match status" value="1"/>
</dbReference>
<dbReference type="SMART" id="SM00356">
    <property type="entry name" value="ZnF_C3H1"/>
    <property type="match status" value="1"/>
</dbReference>
<feature type="compositionally biased region" description="Basic and acidic residues" evidence="10">
    <location>
        <begin position="32"/>
        <end position="44"/>
    </location>
</feature>
<dbReference type="PANTHER" id="PTHR45740:SF7">
    <property type="entry name" value="PROTEIN MONO-ADP-RIBOSYLTRANSFERASE TIPARP"/>
    <property type="match status" value="1"/>
</dbReference>
<accession>A0AAD1RBP2</accession>
<dbReference type="SUPFAM" id="SSF117839">
    <property type="entry name" value="WWE domain"/>
    <property type="match status" value="1"/>
</dbReference>
<dbReference type="InterPro" id="IPR004170">
    <property type="entry name" value="WWE_dom"/>
</dbReference>
<evidence type="ECO:0000313" key="14">
    <source>
        <dbReference type="EMBL" id="CAH2247340.1"/>
    </source>
</evidence>
<feature type="domain" description="WWE" evidence="12">
    <location>
        <begin position="338"/>
        <end position="421"/>
    </location>
</feature>
<evidence type="ECO:0000256" key="10">
    <source>
        <dbReference type="SAM" id="MobiDB-lite"/>
    </source>
</evidence>
<proteinExistence type="inferred from homology"/>
<sequence>MVSDMVEESSEMAMDTESEDPSSNATHATTISDRHFLRHPDKIPPVKPCFKKKQTSKLLDADTLRALRPIFSSFLGSGTLNEIFVPGNANNLCDPHVKKALEVEQQDPQDDSLISANPSLDPGMDHTPSVSSTQKDITEEPPSVIETEPTFPTESSSVIAANTANEAFEDSLLQANPSDSARPDCLDKTAGTCSEGLFQNIACLDQYNLNQANSNTGIFQDKTDEASLLLVFELLNQLQYHVHLKDGIEICVDFLQGLCFYGKDCPNHHTVLPYHWQVRKSDTGIWQSLNDDSQEHVERLYCSPDSDRIKMRYQGHEFIVDLNCMSIYESLVFDQIRRLSTPCTSTEINNYHTVWKYFCRDHFGWREYSEPVVKLIEEANVRGLKEVRFVTWHNQYILNIKDGFQQNACFRKEIKRRPLFRSPVLLLPHLQTLGGVAPLNTQMNDSASTQVLSPVAITFPNFYPETWIPMDSAQEFIQVPMSKEDKSYRTVYALFHKSVPETKFQIVKILRVQNLFLWEKYKRKKEFMTRKMTGLDKIMNERHLFHGTSQDVVDGICKHNFDPRVCGKHATMFGQGSYFARKASYSHSFSKRSPKGVHYMFLAKVLTGRYVVGNHTMRRPPPLNPASITSDLYDSCVDNFFDPQIFVIFNDDQSYPYFIIQYEELSTTVSI</sequence>
<evidence type="ECO:0000256" key="8">
    <source>
        <dbReference type="ARBA" id="ARBA00024347"/>
    </source>
</evidence>
<evidence type="ECO:0000256" key="1">
    <source>
        <dbReference type="ARBA" id="ARBA00004123"/>
    </source>
</evidence>
<evidence type="ECO:0000256" key="2">
    <source>
        <dbReference type="ARBA" id="ARBA00004906"/>
    </source>
</evidence>
<feature type="compositionally biased region" description="Acidic residues" evidence="10">
    <location>
        <begin position="1"/>
        <end position="20"/>
    </location>
</feature>
<dbReference type="PANTHER" id="PTHR45740">
    <property type="entry name" value="POLY [ADP-RIBOSE] POLYMERASE"/>
    <property type="match status" value="1"/>
</dbReference>
<dbReference type="Gene3D" id="3.90.228.10">
    <property type="match status" value="1"/>
</dbReference>
<feature type="domain" description="C3H1-type" evidence="11">
    <location>
        <begin position="245"/>
        <end position="272"/>
    </location>
</feature>
<gene>
    <name evidence="14" type="ORF">PECUL_23A016532</name>
</gene>
<dbReference type="GO" id="GO:0005634">
    <property type="term" value="C:nucleus"/>
    <property type="evidence" value="ECO:0007669"/>
    <property type="project" value="UniProtKB-SubCell"/>
</dbReference>
<dbReference type="GO" id="GO:0008270">
    <property type="term" value="F:zinc ion binding"/>
    <property type="evidence" value="ECO:0007669"/>
    <property type="project" value="UniProtKB-KW"/>
</dbReference>
<evidence type="ECO:0000256" key="7">
    <source>
        <dbReference type="ARBA" id="ARBA00023242"/>
    </source>
</evidence>
<evidence type="ECO:0000256" key="5">
    <source>
        <dbReference type="ARBA" id="ARBA00022765"/>
    </source>
</evidence>
<dbReference type="Pfam" id="PF00644">
    <property type="entry name" value="PARP"/>
    <property type="match status" value="1"/>
</dbReference>